<reference evidence="10" key="1">
    <citation type="journal article" date="1999" name="Parasitol. Res.">
        <title>Isolation and characterization of a cDNA clone encoding a thiol proteinase of Sarcocystis muris cyst mero' zoites (Apicomplexa).</title>
        <authorList>
            <person name="Hansner T."/>
            <person name="Freyer B."/>
            <person name="Mehlhorn H."/>
            <person name="Ruger W."/>
        </authorList>
    </citation>
    <scope>NUCLEOTIDE SEQUENCE</scope>
</reference>
<dbReference type="InterPro" id="IPR039417">
    <property type="entry name" value="Peptidase_C1A_papain-like"/>
</dbReference>
<protein>
    <submittedName>
        <fullName evidence="10">Thiolproteinase SmTP1</fullName>
    </submittedName>
</protein>
<dbReference type="InterPro" id="IPR013128">
    <property type="entry name" value="Peptidase_C1A"/>
</dbReference>
<dbReference type="InterPro" id="IPR013201">
    <property type="entry name" value="Prot_inhib_I29"/>
</dbReference>
<feature type="domain" description="Peptidase C1A papain C-terminal" evidence="8">
    <location>
        <begin position="176"/>
        <end position="393"/>
    </location>
</feature>
<accession>Q9U520</accession>
<dbReference type="Gene3D" id="3.90.70.10">
    <property type="entry name" value="Cysteine proteinases"/>
    <property type="match status" value="1"/>
</dbReference>
<name>Q9U520_SARMU</name>
<evidence type="ECO:0000256" key="2">
    <source>
        <dbReference type="ARBA" id="ARBA00022670"/>
    </source>
</evidence>
<dbReference type="PANTHER" id="PTHR12411">
    <property type="entry name" value="CYSTEINE PROTEASE FAMILY C1-RELATED"/>
    <property type="match status" value="1"/>
</dbReference>
<evidence type="ECO:0000256" key="4">
    <source>
        <dbReference type="ARBA" id="ARBA00022801"/>
    </source>
</evidence>
<dbReference type="PROSITE" id="PS00640">
    <property type="entry name" value="THIOL_PROTEASE_ASN"/>
    <property type="match status" value="1"/>
</dbReference>
<sequence>MTTRTYFWRKLFRGRRYTTSKRFLAVVAGAATAVLLLAFLLLRGQQHSHLLDGADMGYDEASPSSITDGDAKYPEKIWEWKDHHFQSQFYQFQRDHNKFYATEEERLKRYAIFKNNLTYIHNHNMQGYSYVLKMNKFGDLTLEEFRQRYLGYKKPDLRTPPREVDTTLESVEDNDIPTHVDWRQRGCVTSVKDQGDCGSCWAFSATGAMEGVYCAKTGKLVNLSQQQLVDCSRFLGNQGCDGGRMEEAFEYVVENGGICSGENYPYMRKDGVCKSSQCTSVATITGYRSVPRRSEKSMKTALALRSPVSVAIQANQAAFQFYYDGIFDAPCGTNLDHGVLLVGYSAETAGQGDYWIMKNSWGAAWGKGGYMLMAMHKGPAGQCGVLLDGSFPVA</sequence>
<keyword evidence="5" id="KW-0865">Zymogen</keyword>
<evidence type="ECO:0000256" key="1">
    <source>
        <dbReference type="ARBA" id="ARBA00008455"/>
    </source>
</evidence>
<keyword evidence="2" id="KW-0645">Protease</keyword>
<dbReference type="CDD" id="cd02248">
    <property type="entry name" value="Peptidase_C1A"/>
    <property type="match status" value="1"/>
</dbReference>
<dbReference type="PROSITE" id="PS00639">
    <property type="entry name" value="THIOL_PROTEASE_HIS"/>
    <property type="match status" value="1"/>
</dbReference>
<feature type="domain" description="Cathepsin propeptide inhibitor" evidence="9">
    <location>
        <begin position="89"/>
        <end position="145"/>
    </location>
</feature>
<keyword evidence="7" id="KW-0325">Glycoprotein</keyword>
<dbReference type="SMART" id="SM00645">
    <property type="entry name" value="Pept_C1"/>
    <property type="match status" value="1"/>
</dbReference>
<dbReference type="InterPro" id="IPR038765">
    <property type="entry name" value="Papain-like_cys_pep_sf"/>
</dbReference>
<dbReference type="Pfam" id="PF00112">
    <property type="entry name" value="Peptidase_C1"/>
    <property type="match status" value="1"/>
</dbReference>
<keyword evidence="4" id="KW-0378">Hydrolase</keyword>
<dbReference type="InterPro" id="IPR025660">
    <property type="entry name" value="Pept_his_AS"/>
</dbReference>
<dbReference type="Pfam" id="PF08246">
    <property type="entry name" value="Inhibitor_I29"/>
    <property type="match status" value="1"/>
</dbReference>
<keyword evidence="6" id="KW-1015">Disulfide bond</keyword>
<evidence type="ECO:0000259" key="9">
    <source>
        <dbReference type="SMART" id="SM00848"/>
    </source>
</evidence>
<dbReference type="InterPro" id="IPR025661">
    <property type="entry name" value="Pept_asp_AS"/>
</dbReference>
<evidence type="ECO:0000259" key="8">
    <source>
        <dbReference type="SMART" id="SM00645"/>
    </source>
</evidence>
<dbReference type="EMBL" id="AF115280">
    <property type="protein sequence ID" value="AAF21977.1"/>
    <property type="molecule type" value="mRNA"/>
</dbReference>
<evidence type="ECO:0000256" key="7">
    <source>
        <dbReference type="ARBA" id="ARBA00023180"/>
    </source>
</evidence>
<dbReference type="SUPFAM" id="SSF54001">
    <property type="entry name" value="Cysteine proteinases"/>
    <property type="match status" value="1"/>
</dbReference>
<evidence type="ECO:0000256" key="3">
    <source>
        <dbReference type="ARBA" id="ARBA00022729"/>
    </source>
</evidence>
<evidence type="ECO:0000256" key="5">
    <source>
        <dbReference type="ARBA" id="ARBA00023145"/>
    </source>
</evidence>
<dbReference type="MEROPS" id="C01.149"/>
<comment type="similarity">
    <text evidence="1">Belongs to the peptidase C1 family.</text>
</comment>
<gene>
    <name evidence="10" type="primary">smtp1</name>
</gene>
<dbReference type="SMART" id="SM00848">
    <property type="entry name" value="Inhibitor_I29"/>
    <property type="match status" value="1"/>
</dbReference>
<proteinExistence type="evidence at transcript level"/>
<dbReference type="AlphaFoldDB" id="Q9U520"/>
<dbReference type="GO" id="GO:0006508">
    <property type="term" value="P:proteolysis"/>
    <property type="evidence" value="ECO:0007669"/>
    <property type="project" value="UniProtKB-KW"/>
</dbReference>
<dbReference type="GO" id="GO:0008234">
    <property type="term" value="F:cysteine-type peptidase activity"/>
    <property type="evidence" value="ECO:0007669"/>
    <property type="project" value="InterPro"/>
</dbReference>
<evidence type="ECO:0000313" key="10">
    <source>
        <dbReference type="EMBL" id="AAF21977.1"/>
    </source>
</evidence>
<dbReference type="InterPro" id="IPR000668">
    <property type="entry name" value="Peptidase_C1A_C"/>
</dbReference>
<dbReference type="PRINTS" id="PR00705">
    <property type="entry name" value="PAPAIN"/>
</dbReference>
<dbReference type="InterPro" id="IPR000169">
    <property type="entry name" value="Pept_cys_AS"/>
</dbReference>
<dbReference type="FunFam" id="3.90.70.10:FF:000067">
    <property type="entry name" value="Senescence-specific cysteine protease"/>
    <property type="match status" value="1"/>
</dbReference>
<organism evidence="10">
    <name type="scientific">Sarcocystis muris</name>
    <dbReference type="NCBI Taxonomy" id="5813"/>
    <lineage>
        <taxon>Eukaryota</taxon>
        <taxon>Sar</taxon>
        <taxon>Alveolata</taxon>
        <taxon>Apicomplexa</taxon>
        <taxon>Conoidasida</taxon>
        <taxon>Coccidia</taxon>
        <taxon>Eucoccidiorida</taxon>
        <taxon>Eimeriorina</taxon>
        <taxon>Sarcocystidae</taxon>
        <taxon>Sarcocystis</taxon>
    </lineage>
</organism>
<dbReference type="PROSITE" id="PS00139">
    <property type="entry name" value="THIOL_PROTEASE_CYS"/>
    <property type="match status" value="1"/>
</dbReference>
<keyword evidence="3" id="KW-0732">Signal</keyword>
<evidence type="ECO:0000256" key="6">
    <source>
        <dbReference type="ARBA" id="ARBA00023157"/>
    </source>
</evidence>